<dbReference type="Proteomes" id="UP001219525">
    <property type="component" value="Unassembled WGS sequence"/>
</dbReference>
<keyword evidence="3" id="KW-1185">Reference proteome</keyword>
<gene>
    <name evidence="2" type="ORF">GGX14DRAFT_409303</name>
</gene>
<evidence type="ECO:0000256" key="1">
    <source>
        <dbReference type="SAM" id="MobiDB-lite"/>
    </source>
</evidence>
<dbReference type="AlphaFoldDB" id="A0AAD6UJ90"/>
<name>A0AAD6UJ90_9AGAR</name>
<reference evidence="2" key="1">
    <citation type="submission" date="2023-03" db="EMBL/GenBank/DDBJ databases">
        <title>Massive genome expansion in bonnet fungi (Mycena s.s.) driven by repeated elements and novel gene families across ecological guilds.</title>
        <authorList>
            <consortium name="Lawrence Berkeley National Laboratory"/>
            <person name="Harder C.B."/>
            <person name="Miyauchi S."/>
            <person name="Viragh M."/>
            <person name="Kuo A."/>
            <person name="Thoen E."/>
            <person name="Andreopoulos B."/>
            <person name="Lu D."/>
            <person name="Skrede I."/>
            <person name="Drula E."/>
            <person name="Henrissat B."/>
            <person name="Morin E."/>
            <person name="Kohler A."/>
            <person name="Barry K."/>
            <person name="LaButti K."/>
            <person name="Morin E."/>
            <person name="Salamov A."/>
            <person name="Lipzen A."/>
            <person name="Mereny Z."/>
            <person name="Hegedus B."/>
            <person name="Baldrian P."/>
            <person name="Stursova M."/>
            <person name="Weitz H."/>
            <person name="Taylor A."/>
            <person name="Grigoriev I.V."/>
            <person name="Nagy L.G."/>
            <person name="Martin F."/>
            <person name="Kauserud H."/>
        </authorList>
    </citation>
    <scope>NUCLEOTIDE SEQUENCE</scope>
    <source>
        <strain evidence="2">9144</strain>
    </source>
</reference>
<comment type="caution">
    <text evidence="2">The sequence shown here is derived from an EMBL/GenBank/DDBJ whole genome shotgun (WGS) entry which is preliminary data.</text>
</comment>
<protein>
    <submittedName>
        <fullName evidence="2">Uncharacterized protein</fullName>
    </submittedName>
</protein>
<evidence type="ECO:0000313" key="3">
    <source>
        <dbReference type="Proteomes" id="UP001219525"/>
    </source>
</evidence>
<feature type="compositionally biased region" description="Basic and acidic residues" evidence="1">
    <location>
        <begin position="59"/>
        <end position="74"/>
    </location>
</feature>
<feature type="non-terminal residue" evidence="2">
    <location>
        <position position="1"/>
    </location>
</feature>
<accession>A0AAD6UJ90</accession>
<evidence type="ECO:0000313" key="2">
    <source>
        <dbReference type="EMBL" id="KAJ7185147.1"/>
    </source>
</evidence>
<feature type="region of interest" description="Disordered" evidence="1">
    <location>
        <begin position="20"/>
        <end position="74"/>
    </location>
</feature>
<proteinExistence type="predicted"/>
<organism evidence="2 3">
    <name type="scientific">Mycena pura</name>
    <dbReference type="NCBI Taxonomy" id="153505"/>
    <lineage>
        <taxon>Eukaryota</taxon>
        <taxon>Fungi</taxon>
        <taxon>Dikarya</taxon>
        <taxon>Basidiomycota</taxon>
        <taxon>Agaricomycotina</taxon>
        <taxon>Agaricomycetes</taxon>
        <taxon>Agaricomycetidae</taxon>
        <taxon>Agaricales</taxon>
        <taxon>Marasmiineae</taxon>
        <taxon>Mycenaceae</taxon>
        <taxon>Mycena</taxon>
    </lineage>
</organism>
<sequence>MQEKRCPVCKVLRDRLIQSSTKKNTGVDEGTQEGEGSGSCLGKDSSAKSSAQAGSTRNVGDDSTKGGGWEEGRRGWRGIWRRGNSIARLAAYQLVVVEDETGEVLGGEGGHFRVWGVRNLVQGMDGSLGGWRSRARGEAAGTSTTHRVVVVVVVERKGLRRATDGQHVFRVTWHNRVSAPSKVHTDLKTTFSANTKTRIRERYCYTCSVCLQPASSNGYVQVREAISLGILDADPDYYDRGSSENGTLQCPTCHLEYFTKGTLVWSPPLEVLKWIHKRMKGKKEIQE</sequence>
<dbReference type="EMBL" id="JARJCW010000217">
    <property type="protein sequence ID" value="KAJ7185147.1"/>
    <property type="molecule type" value="Genomic_DNA"/>
</dbReference>
<feature type="compositionally biased region" description="Polar residues" evidence="1">
    <location>
        <begin position="47"/>
        <end position="58"/>
    </location>
</feature>